<reference evidence="1" key="1">
    <citation type="submission" date="2019-12" db="EMBL/GenBank/DDBJ databases">
        <title>Genome sequencing and annotation of Brassica cretica.</title>
        <authorList>
            <person name="Studholme D.J."/>
            <person name="Sarris P.F."/>
        </authorList>
    </citation>
    <scope>NUCLEOTIDE SEQUENCE</scope>
    <source>
        <strain evidence="1">PFS-001/15</strain>
        <tissue evidence="1">Leaf</tissue>
    </source>
</reference>
<dbReference type="AlphaFoldDB" id="A0A8S9HPW8"/>
<gene>
    <name evidence="1" type="ORF">F2Q68_00015539</name>
    <name evidence="2" type="ORF">F2Q69_00029346</name>
</gene>
<evidence type="ECO:0000313" key="1">
    <source>
        <dbReference type="EMBL" id="KAF2557218.1"/>
    </source>
</evidence>
<evidence type="ECO:0000313" key="3">
    <source>
        <dbReference type="Proteomes" id="UP000712281"/>
    </source>
</evidence>
<proteinExistence type="predicted"/>
<dbReference type="EMBL" id="QGKX02000088">
    <property type="protein sequence ID" value="KAF3589444.1"/>
    <property type="molecule type" value="Genomic_DNA"/>
</dbReference>
<dbReference type="Proteomes" id="UP000712600">
    <property type="component" value="Unassembled WGS sequence"/>
</dbReference>
<dbReference type="EMBL" id="QGKW02001940">
    <property type="protein sequence ID" value="KAF2557218.1"/>
    <property type="molecule type" value="Genomic_DNA"/>
</dbReference>
<reference evidence="2" key="2">
    <citation type="submission" date="2019-12" db="EMBL/GenBank/DDBJ databases">
        <title>Genome sequencing and annotation of Brassica cretica.</title>
        <authorList>
            <person name="Studholme D.J."/>
            <person name="Sarris P."/>
        </authorList>
    </citation>
    <scope>NUCLEOTIDE SEQUENCE</scope>
    <source>
        <strain evidence="2">PFS-109/04</strain>
        <tissue evidence="2">Leaf</tissue>
    </source>
</reference>
<sequence>MALSLLSLELLSATNVISLSPFLRIHLSASVELKEEHGLDFSFQLVPIFLPA</sequence>
<organism evidence="1 3">
    <name type="scientific">Brassica cretica</name>
    <name type="common">Mustard</name>
    <dbReference type="NCBI Taxonomy" id="69181"/>
    <lineage>
        <taxon>Eukaryota</taxon>
        <taxon>Viridiplantae</taxon>
        <taxon>Streptophyta</taxon>
        <taxon>Embryophyta</taxon>
        <taxon>Tracheophyta</taxon>
        <taxon>Spermatophyta</taxon>
        <taxon>Magnoliopsida</taxon>
        <taxon>eudicotyledons</taxon>
        <taxon>Gunneridae</taxon>
        <taxon>Pentapetalae</taxon>
        <taxon>rosids</taxon>
        <taxon>malvids</taxon>
        <taxon>Brassicales</taxon>
        <taxon>Brassicaceae</taxon>
        <taxon>Brassiceae</taxon>
        <taxon>Brassica</taxon>
    </lineage>
</organism>
<dbReference type="Proteomes" id="UP000712281">
    <property type="component" value="Unassembled WGS sequence"/>
</dbReference>
<evidence type="ECO:0000313" key="2">
    <source>
        <dbReference type="EMBL" id="KAF3589444.1"/>
    </source>
</evidence>
<protein>
    <submittedName>
        <fullName evidence="1">Uncharacterized protein</fullName>
    </submittedName>
</protein>
<accession>A0A8S9HPW8</accession>
<comment type="caution">
    <text evidence="1">The sequence shown here is derived from an EMBL/GenBank/DDBJ whole genome shotgun (WGS) entry which is preliminary data.</text>
</comment>
<name>A0A8S9HPW8_BRACR</name>